<dbReference type="InterPro" id="IPR004358">
    <property type="entry name" value="Sig_transdc_His_kin-like_C"/>
</dbReference>
<comment type="subunit">
    <text evidence="9">At low DSF concentrations, interacts with RpfF.</text>
</comment>
<comment type="caution">
    <text evidence="17">The sequence shown here is derived from an EMBL/GenBank/DDBJ whole genome shotgun (WGS) entry which is preliminary data.</text>
</comment>
<keyword evidence="13" id="KW-1133">Transmembrane helix</keyword>
<dbReference type="CDD" id="cd00130">
    <property type="entry name" value="PAS"/>
    <property type="match status" value="1"/>
</dbReference>
<feature type="domain" description="PAS" evidence="16">
    <location>
        <begin position="266"/>
        <end position="336"/>
    </location>
</feature>
<evidence type="ECO:0000259" key="16">
    <source>
        <dbReference type="PROSITE" id="PS50112"/>
    </source>
</evidence>
<dbReference type="STRING" id="1434232.MAIT1_00656"/>
<keyword evidence="4" id="KW-0808">Transferase</keyword>
<feature type="coiled-coil region" evidence="12">
    <location>
        <begin position="109"/>
        <end position="140"/>
    </location>
</feature>
<evidence type="ECO:0000259" key="15">
    <source>
        <dbReference type="PROSITE" id="PS50110"/>
    </source>
</evidence>
<dbReference type="CDD" id="cd00082">
    <property type="entry name" value="HisKA"/>
    <property type="match status" value="1"/>
</dbReference>
<dbReference type="OrthoDB" id="5519028at2"/>
<evidence type="ECO:0000256" key="10">
    <source>
        <dbReference type="ARBA" id="ARBA00068150"/>
    </source>
</evidence>
<dbReference type="PROSITE" id="PS50109">
    <property type="entry name" value="HIS_KIN"/>
    <property type="match status" value="1"/>
</dbReference>
<evidence type="ECO:0000256" key="8">
    <source>
        <dbReference type="ARBA" id="ARBA00023012"/>
    </source>
</evidence>
<evidence type="ECO:0000256" key="9">
    <source>
        <dbReference type="ARBA" id="ARBA00064003"/>
    </source>
</evidence>
<dbReference type="SMART" id="SM00091">
    <property type="entry name" value="PAS"/>
    <property type="match status" value="3"/>
</dbReference>
<dbReference type="CDD" id="cd16922">
    <property type="entry name" value="HATPase_EvgS-ArcB-TorS-like"/>
    <property type="match status" value="1"/>
</dbReference>
<dbReference type="Proteomes" id="UP000194003">
    <property type="component" value="Unassembled WGS sequence"/>
</dbReference>
<keyword evidence="18" id="KW-1185">Reference proteome</keyword>
<keyword evidence="7" id="KW-0067">ATP-binding</keyword>
<dbReference type="InterPro" id="IPR036890">
    <property type="entry name" value="HATPase_C_sf"/>
</dbReference>
<dbReference type="Gene3D" id="3.30.565.10">
    <property type="entry name" value="Histidine kinase-like ATPase, C-terminal domain"/>
    <property type="match status" value="1"/>
</dbReference>
<keyword evidence="12" id="KW-0175">Coiled coil</keyword>
<dbReference type="GO" id="GO:0000155">
    <property type="term" value="F:phosphorelay sensor kinase activity"/>
    <property type="evidence" value="ECO:0007669"/>
    <property type="project" value="InterPro"/>
</dbReference>
<evidence type="ECO:0000256" key="6">
    <source>
        <dbReference type="ARBA" id="ARBA00022777"/>
    </source>
</evidence>
<dbReference type="Pfam" id="PF00512">
    <property type="entry name" value="HisKA"/>
    <property type="match status" value="1"/>
</dbReference>
<dbReference type="InterPro" id="IPR000014">
    <property type="entry name" value="PAS"/>
</dbReference>
<reference evidence="17 18" key="1">
    <citation type="journal article" date="2016" name="BMC Genomics">
        <title>Combined genomic and structural analyses of a cultured magnetotactic bacterium reveals its niche adaptation to a dynamic environment.</title>
        <authorList>
            <person name="Araujo A.C."/>
            <person name="Morillo V."/>
            <person name="Cypriano J."/>
            <person name="Teixeira L.C."/>
            <person name="Leao P."/>
            <person name="Lyra S."/>
            <person name="Almeida L.G."/>
            <person name="Bazylinski D.A."/>
            <person name="Vasconcellos A.T."/>
            <person name="Abreu F."/>
            <person name="Lins U."/>
        </authorList>
    </citation>
    <scope>NUCLEOTIDE SEQUENCE [LARGE SCALE GENOMIC DNA]</scope>
    <source>
        <strain evidence="17 18">IT-1</strain>
    </source>
</reference>
<sequence length="1075" mass="118137">MGDFQFITPLSYILLFIIWLAILVLLGREWRLARQSGFAMAALVAVMGLDALRTLFETLFFGARHLVIHHWAPASWLGFLNDPQHIVLPKLLNLVVGCLVLALVARRWIPGLRHDLEQQASNIEELNRELEERRKIERQLRLYASLVDGASEPMALLNSERRHLLANATYKKLLFPPSQMGQTNLPLDALNMDPAQRDALSCALANALEGRAAQWTPAEPVANQRYLSISVAPLREQEEDDAISGVIVILSDVTEERAVRLALAQNQRLRDALLHCSPDPLFIKSLDGRYLLANNAAAAQAGVTPDKVSGLNNQELFPPATAVAMDESDAQALANPHKPQVYELDIATPNGARVFQVTKGIYHDADGQPTYLYGAARDITTLHRALERSSLQAQAFDASPNPVAMLGLNLRYIMVNLAYARLQGLPRESIIGARVPEVLGEELYETRLEPRLRRAAAGETLNFEQWHEAPNGARRFLSVLYAPLRESEKGPPIGVVVIAHDATERRLAQQQHEINEIRMSLTLALTRQSVTMDATQICVEGLRIAMTLCDGSVGQLYLAERAPLRWRRLACANGALTGAQLNSAVEIPWENAPNWANPNTLALTPMILSATDAQLPEPSPHHALVSVCALDGEHPALLLVVGDAVAMPDQHVAAQLRAVADDLLKLLQRQSERETLREAIRQAEAANQAKSVFLATMSHEIRTPMNAILGAADMLAETPLQPEQALYVEIFRHSSHNLLAIIDDILDISKIEAGKMQIETIPFNLRELIGALHDMMGIRATQKGLRLIIWTDPDLPMVALGDPARLRQVLLNLMGNAIKFTQSGCVALLTSVAQSDARSAQVTFRIVDTGIGVPPHKQKEIFDAFTQADASAQRRFGGSGLGLAICQRLTQLMGSAGIWLRSADGAGSSFGFELPLGLPVNRDAVYDAPLFNDAPQPAPTGEATGLRILLAEDNPDNVQLVRAFLKQSAHRLSEVNNGQQAVDAVTADHGAYDLVLMDVEMPHMDGYTATRMIRDWERRHDAAQLPIIAFTAHAMAEHAALSRAAGCQGHLTKPIRKKRLLTELDAFSRRLNRSH</sequence>
<dbReference type="SMART" id="SM00387">
    <property type="entry name" value="HATPase_c"/>
    <property type="match status" value="1"/>
</dbReference>
<dbReference type="Pfam" id="PF00072">
    <property type="entry name" value="Response_reg"/>
    <property type="match status" value="1"/>
</dbReference>
<dbReference type="PANTHER" id="PTHR45339">
    <property type="entry name" value="HYBRID SIGNAL TRANSDUCTION HISTIDINE KINASE J"/>
    <property type="match status" value="1"/>
</dbReference>
<dbReference type="InterPro" id="IPR005467">
    <property type="entry name" value="His_kinase_dom"/>
</dbReference>
<dbReference type="GO" id="GO:0005524">
    <property type="term" value="F:ATP binding"/>
    <property type="evidence" value="ECO:0007669"/>
    <property type="project" value="UniProtKB-KW"/>
</dbReference>
<dbReference type="SUPFAM" id="SSF55874">
    <property type="entry name" value="ATPase domain of HSP90 chaperone/DNA topoisomerase II/histidine kinase"/>
    <property type="match status" value="1"/>
</dbReference>
<keyword evidence="13" id="KW-0812">Transmembrane</keyword>
<accession>A0A1Y2JZ66</accession>
<protein>
    <recommendedName>
        <fullName evidence="10">Sensory/regulatory protein RpfC</fullName>
        <ecNumber evidence="2">2.7.13.3</ecNumber>
    </recommendedName>
</protein>
<dbReference type="Pfam" id="PF08448">
    <property type="entry name" value="PAS_4"/>
    <property type="match status" value="3"/>
</dbReference>
<evidence type="ECO:0000313" key="18">
    <source>
        <dbReference type="Proteomes" id="UP000194003"/>
    </source>
</evidence>
<keyword evidence="3 11" id="KW-0597">Phosphoprotein</keyword>
<feature type="transmembrane region" description="Helical" evidence="13">
    <location>
        <begin position="38"/>
        <end position="56"/>
    </location>
</feature>
<dbReference type="SUPFAM" id="SSF47384">
    <property type="entry name" value="Homodimeric domain of signal transducing histidine kinase"/>
    <property type="match status" value="1"/>
</dbReference>
<dbReference type="Gene3D" id="3.30.450.20">
    <property type="entry name" value="PAS domain"/>
    <property type="match status" value="3"/>
</dbReference>
<evidence type="ECO:0000256" key="11">
    <source>
        <dbReference type="PROSITE-ProRule" id="PRU00169"/>
    </source>
</evidence>
<dbReference type="PROSITE" id="PS50110">
    <property type="entry name" value="RESPONSE_REGULATORY"/>
    <property type="match status" value="1"/>
</dbReference>
<dbReference type="PRINTS" id="PR00344">
    <property type="entry name" value="BCTRLSENSOR"/>
</dbReference>
<dbReference type="CDD" id="cd17546">
    <property type="entry name" value="REC_hyHK_CKI1_RcsC-like"/>
    <property type="match status" value="1"/>
</dbReference>
<evidence type="ECO:0000256" key="1">
    <source>
        <dbReference type="ARBA" id="ARBA00000085"/>
    </source>
</evidence>
<dbReference type="SUPFAM" id="SSF52172">
    <property type="entry name" value="CheY-like"/>
    <property type="match status" value="1"/>
</dbReference>
<dbReference type="EC" id="2.7.13.3" evidence="2"/>
<feature type="domain" description="Response regulatory" evidence="15">
    <location>
        <begin position="947"/>
        <end position="1068"/>
    </location>
</feature>
<feature type="modified residue" description="4-aspartylphosphate" evidence="11">
    <location>
        <position position="998"/>
    </location>
</feature>
<dbReference type="FunFam" id="1.10.287.130:FF:000002">
    <property type="entry name" value="Two-component osmosensing histidine kinase"/>
    <property type="match status" value="1"/>
</dbReference>
<proteinExistence type="predicted"/>
<evidence type="ECO:0000256" key="2">
    <source>
        <dbReference type="ARBA" id="ARBA00012438"/>
    </source>
</evidence>
<evidence type="ECO:0000313" key="17">
    <source>
        <dbReference type="EMBL" id="OSM00197.1"/>
    </source>
</evidence>
<evidence type="ECO:0000256" key="5">
    <source>
        <dbReference type="ARBA" id="ARBA00022741"/>
    </source>
</evidence>
<feature type="domain" description="Histidine kinase" evidence="14">
    <location>
        <begin position="696"/>
        <end position="918"/>
    </location>
</feature>
<dbReference type="RefSeq" id="WP_158089644.1">
    <property type="nucleotide sequence ID" value="NZ_LVJN01000021.1"/>
</dbReference>
<feature type="transmembrane region" description="Helical" evidence="13">
    <location>
        <begin position="6"/>
        <end position="26"/>
    </location>
</feature>
<evidence type="ECO:0000256" key="13">
    <source>
        <dbReference type="SAM" id="Phobius"/>
    </source>
</evidence>
<dbReference type="InterPro" id="IPR036097">
    <property type="entry name" value="HisK_dim/P_sf"/>
</dbReference>
<dbReference type="Gene3D" id="1.10.287.130">
    <property type="match status" value="1"/>
</dbReference>
<keyword evidence="8" id="KW-0902">Two-component regulatory system</keyword>
<keyword evidence="5" id="KW-0547">Nucleotide-binding</keyword>
<organism evidence="17 18">
    <name type="scientific">Magnetofaba australis IT-1</name>
    <dbReference type="NCBI Taxonomy" id="1434232"/>
    <lineage>
        <taxon>Bacteria</taxon>
        <taxon>Pseudomonadati</taxon>
        <taxon>Pseudomonadota</taxon>
        <taxon>Magnetococcia</taxon>
        <taxon>Magnetococcales</taxon>
        <taxon>Magnetococcaceae</taxon>
        <taxon>Magnetofaba</taxon>
    </lineage>
</organism>
<dbReference type="PROSITE" id="PS50112">
    <property type="entry name" value="PAS"/>
    <property type="match status" value="2"/>
</dbReference>
<dbReference type="SUPFAM" id="SSF55785">
    <property type="entry name" value="PYP-like sensor domain (PAS domain)"/>
    <property type="match status" value="3"/>
</dbReference>
<dbReference type="SMART" id="SM00388">
    <property type="entry name" value="HisKA"/>
    <property type="match status" value="1"/>
</dbReference>
<dbReference type="AlphaFoldDB" id="A0A1Y2JZ66"/>
<evidence type="ECO:0000259" key="14">
    <source>
        <dbReference type="PROSITE" id="PS50109"/>
    </source>
</evidence>
<evidence type="ECO:0000256" key="4">
    <source>
        <dbReference type="ARBA" id="ARBA00022679"/>
    </source>
</evidence>
<evidence type="ECO:0000256" key="3">
    <source>
        <dbReference type="ARBA" id="ARBA00022553"/>
    </source>
</evidence>
<dbReference type="InterPro" id="IPR011006">
    <property type="entry name" value="CheY-like_superfamily"/>
</dbReference>
<keyword evidence="6 17" id="KW-0418">Kinase</keyword>
<evidence type="ECO:0000256" key="7">
    <source>
        <dbReference type="ARBA" id="ARBA00022840"/>
    </source>
</evidence>
<dbReference type="SMART" id="SM00448">
    <property type="entry name" value="REC"/>
    <property type="match status" value="1"/>
</dbReference>
<comment type="catalytic activity">
    <reaction evidence="1">
        <text>ATP + protein L-histidine = ADP + protein N-phospho-L-histidine.</text>
        <dbReference type="EC" id="2.7.13.3"/>
    </reaction>
</comment>
<dbReference type="NCBIfam" id="TIGR00229">
    <property type="entry name" value="sensory_box"/>
    <property type="match status" value="2"/>
</dbReference>
<feature type="domain" description="PAS" evidence="16">
    <location>
        <begin position="388"/>
        <end position="459"/>
    </location>
</feature>
<dbReference type="EMBL" id="LVJN01000021">
    <property type="protein sequence ID" value="OSM00197.1"/>
    <property type="molecule type" value="Genomic_DNA"/>
</dbReference>
<gene>
    <name evidence="17" type="ORF">MAIT1_00656</name>
</gene>
<dbReference type="InterPro" id="IPR013656">
    <property type="entry name" value="PAS_4"/>
</dbReference>
<dbReference type="PANTHER" id="PTHR45339:SF1">
    <property type="entry name" value="HYBRID SIGNAL TRANSDUCTION HISTIDINE KINASE J"/>
    <property type="match status" value="1"/>
</dbReference>
<keyword evidence="13" id="KW-0472">Membrane</keyword>
<dbReference type="InterPro" id="IPR001789">
    <property type="entry name" value="Sig_transdc_resp-reg_receiver"/>
</dbReference>
<dbReference type="InterPro" id="IPR003661">
    <property type="entry name" value="HisK_dim/P_dom"/>
</dbReference>
<dbReference type="InterPro" id="IPR035965">
    <property type="entry name" value="PAS-like_dom_sf"/>
</dbReference>
<evidence type="ECO:0000256" key="12">
    <source>
        <dbReference type="SAM" id="Coils"/>
    </source>
</evidence>
<dbReference type="FunFam" id="3.30.565.10:FF:000010">
    <property type="entry name" value="Sensor histidine kinase RcsC"/>
    <property type="match status" value="1"/>
</dbReference>
<feature type="coiled-coil region" evidence="12">
    <location>
        <begin position="653"/>
        <end position="689"/>
    </location>
</feature>
<dbReference type="Pfam" id="PF02518">
    <property type="entry name" value="HATPase_c"/>
    <property type="match status" value="1"/>
</dbReference>
<dbReference type="Gene3D" id="3.40.50.2300">
    <property type="match status" value="1"/>
</dbReference>
<name>A0A1Y2JZ66_9PROT</name>
<dbReference type="InterPro" id="IPR003594">
    <property type="entry name" value="HATPase_dom"/>
</dbReference>